<evidence type="ECO:0008006" key="3">
    <source>
        <dbReference type="Google" id="ProtNLM"/>
    </source>
</evidence>
<keyword evidence="2" id="KW-1185">Reference proteome</keyword>
<protein>
    <recommendedName>
        <fullName evidence="3">F-box domain-containing protein</fullName>
    </recommendedName>
</protein>
<dbReference type="EMBL" id="SPNW01000035">
    <property type="protein sequence ID" value="TIA88672.1"/>
    <property type="molecule type" value="Genomic_DNA"/>
</dbReference>
<dbReference type="AlphaFoldDB" id="A0A4T0FJZ7"/>
<reference evidence="1 2" key="1">
    <citation type="submission" date="2019-03" db="EMBL/GenBank/DDBJ databases">
        <title>Sequencing 23 genomes of Wallemia ichthyophaga.</title>
        <authorList>
            <person name="Gostincar C."/>
        </authorList>
    </citation>
    <scope>NUCLEOTIDE SEQUENCE [LARGE SCALE GENOMIC DNA]</scope>
    <source>
        <strain evidence="1 2">EXF-5753</strain>
    </source>
</reference>
<gene>
    <name evidence="1" type="ORF">E3P99_02459</name>
</gene>
<proteinExistence type="predicted"/>
<comment type="caution">
    <text evidence="1">The sequence shown here is derived from an EMBL/GenBank/DDBJ whole genome shotgun (WGS) entry which is preliminary data.</text>
</comment>
<dbReference type="Proteomes" id="UP000310189">
    <property type="component" value="Unassembled WGS sequence"/>
</dbReference>
<evidence type="ECO:0000313" key="2">
    <source>
        <dbReference type="Proteomes" id="UP000310189"/>
    </source>
</evidence>
<dbReference type="SUPFAM" id="SSF52047">
    <property type="entry name" value="RNI-like"/>
    <property type="match status" value="1"/>
</dbReference>
<evidence type="ECO:0000313" key="1">
    <source>
        <dbReference type="EMBL" id="TIA88672.1"/>
    </source>
</evidence>
<dbReference type="OrthoDB" id="2587912at2759"/>
<name>A0A4T0FJZ7_9BASI</name>
<sequence>MNKLANEILEPILFEAFHNQEGDTHNTELLTIHPRITAILYRRAYRDVTINSLKQLELFSQNVPTELLSKVRSLNINLSPTAGSVWGAVGDALVKCRNVEHLKIRAMGLWEEDRRGLVEGLAAIDPISFEWTSPDPPHHISLSLVTPCLTILLHQLPKWSRLEQLSLSHVQFPQCSQPDRFLPVILSPTLKSIRLGQAIKAPANMLAGIASACPRLETFDTEDIYSESIWGSRVDEKDVRNELEEAYYYGAFTISSRLQRIVGGDRGVVY</sequence>
<accession>A0A4T0FJZ7</accession>
<organism evidence="1 2">
    <name type="scientific">Wallemia hederae</name>
    <dbReference type="NCBI Taxonomy" id="1540922"/>
    <lineage>
        <taxon>Eukaryota</taxon>
        <taxon>Fungi</taxon>
        <taxon>Dikarya</taxon>
        <taxon>Basidiomycota</taxon>
        <taxon>Wallemiomycotina</taxon>
        <taxon>Wallemiomycetes</taxon>
        <taxon>Wallemiales</taxon>
        <taxon>Wallemiaceae</taxon>
        <taxon>Wallemia</taxon>
    </lineage>
</organism>